<feature type="region of interest" description="Disordered" evidence="1">
    <location>
        <begin position="411"/>
        <end position="430"/>
    </location>
</feature>
<protein>
    <recommendedName>
        <fullName evidence="2">PEHE domain-containing protein</fullName>
    </recommendedName>
</protein>
<keyword evidence="4" id="KW-1185">Reference proteome</keyword>
<feature type="domain" description="PEHE" evidence="2">
    <location>
        <begin position="350"/>
        <end position="468"/>
    </location>
</feature>
<dbReference type="PANTHER" id="PTHR21656:SF2">
    <property type="entry name" value="MALE-SPECIFIC LETHAL 1 HOMOLOG"/>
    <property type="match status" value="1"/>
</dbReference>
<reference evidence="3 4" key="1">
    <citation type="journal article" date="2023" name="Insect Mol. Biol.">
        <title>Genome sequencing provides insights into the evolution of gene families encoding plant cell wall-degrading enzymes in longhorned beetles.</title>
        <authorList>
            <person name="Shin N.R."/>
            <person name="Okamura Y."/>
            <person name="Kirsch R."/>
            <person name="Pauchet Y."/>
        </authorList>
    </citation>
    <scope>NUCLEOTIDE SEQUENCE [LARGE SCALE GENOMIC DNA]</scope>
    <source>
        <strain evidence="3">EAD_L_NR</strain>
    </source>
</reference>
<gene>
    <name evidence="3" type="ORF">NQ315_005463</name>
</gene>
<dbReference type="SMART" id="SM01300">
    <property type="entry name" value="PEHE"/>
    <property type="match status" value="1"/>
</dbReference>
<sequence length="493" mass="57168">MRSINNDQNINRVCAKMSEGFHDETNAKLSKRVKSLEYFQDINATREEISDEDINVNDHMYASNTEDDGVNETSSPDLSCQTAESEVKFLKEWLILHTDLVQQQNDDIIDKDREIYLLRKENEMLKERINCIEKGTPFQIEKFFNRKVAEDSENVLSEDMTQGSCKEDAKENIEIIGEQYCDNENCSIEVLNFHENHVDLSDSESQIDSVVGNDTSYIADDSELGLKSEDYILNELSDSYKSESDIINCNSSISDYNFTINNISESDPMKNIRMSIRRKRVCSNSSALSQNESPIVEERQTYRRFKKKKRRVTKDIQFLTSSEAYVTQAHEVNLGISSSEPDISELSATTLEVPRWRHKIYASCYTMEGTENLDDEVYNKRHMRLENDERRRKRWDVQRIREQRVIEKLKQRQERIGSGSKGEDNEPLPSLWPKVEDIKFLEVSEELPVAAFGMAVPNIPPSEFNLPWLSNPAILTRKPHSRRSNVKRKSSKR</sequence>
<evidence type="ECO:0000313" key="3">
    <source>
        <dbReference type="EMBL" id="KAJ8917417.1"/>
    </source>
</evidence>
<proteinExistence type="predicted"/>
<dbReference type="GO" id="GO:0072487">
    <property type="term" value="C:MSL complex"/>
    <property type="evidence" value="ECO:0007669"/>
    <property type="project" value="InterPro"/>
</dbReference>
<dbReference type="PROSITE" id="PS52052">
    <property type="entry name" value="PEHE"/>
    <property type="match status" value="1"/>
</dbReference>
<dbReference type="GO" id="GO:0003682">
    <property type="term" value="F:chromatin binding"/>
    <property type="evidence" value="ECO:0007669"/>
    <property type="project" value="TreeGrafter"/>
</dbReference>
<evidence type="ECO:0000256" key="1">
    <source>
        <dbReference type="SAM" id="MobiDB-lite"/>
    </source>
</evidence>
<comment type="caution">
    <text evidence="3">The sequence shown here is derived from an EMBL/GenBank/DDBJ whole genome shotgun (WGS) entry which is preliminary data.</text>
</comment>
<organism evidence="3 4">
    <name type="scientific">Exocentrus adspersus</name>
    <dbReference type="NCBI Taxonomy" id="1586481"/>
    <lineage>
        <taxon>Eukaryota</taxon>
        <taxon>Metazoa</taxon>
        <taxon>Ecdysozoa</taxon>
        <taxon>Arthropoda</taxon>
        <taxon>Hexapoda</taxon>
        <taxon>Insecta</taxon>
        <taxon>Pterygota</taxon>
        <taxon>Neoptera</taxon>
        <taxon>Endopterygota</taxon>
        <taxon>Coleoptera</taxon>
        <taxon>Polyphaga</taxon>
        <taxon>Cucujiformia</taxon>
        <taxon>Chrysomeloidea</taxon>
        <taxon>Cerambycidae</taxon>
        <taxon>Lamiinae</taxon>
        <taxon>Acanthocinini</taxon>
        <taxon>Exocentrus</taxon>
    </lineage>
</organism>
<dbReference type="PANTHER" id="PTHR21656">
    <property type="entry name" value="MALE-SPECIFIC LETHAL-1 PROTEIN"/>
    <property type="match status" value="1"/>
</dbReference>
<accession>A0AAV8VSW1</accession>
<dbReference type="Pfam" id="PF15275">
    <property type="entry name" value="PEHE"/>
    <property type="match status" value="1"/>
</dbReference>
<dbReference type="Proteomes" id="UP001159042">
    <property type="component" value="Unassembled WGS sequence"/>
</dbReference>
<dbReference type="EMBL" id="JANEYG010000033">
    <property type="protein sequence ID" value="KAJ8917417.1"/>
    <property type="molecule type" value="Genomic_DNA"/>
</dbReference>
<evidence type="ECO:0000313" key="4">
    <source>
        <dbReference type="Proteomes" id="UP001159042"/>
    </source>
</evidence>
<dbReference type="Gene3D" id="1.20.5.170">
    <property type="match status" value="1"/>
</dbReference>
<dbReference type="Gene3D" id="6.10.250.2000">
    <property type="match status" value="1"/>
</dbReference>
<evidence type="ECO:0000259" key="2">
    <source>
        <dbReference type="PROSITE" id="PS52052"/>
    </source>
</evidence>
<name>A0AAV8VSW1_9CUCU</name>
<dbReference type="InterPro" id="IPR026711">
    <property type="entry name" value="Msl-1"/>
</dbReference>
<dbReference type="InterPro" id="IPR029332">
    <property type="entry name" value="PEHE_dom"/>
</dbReference>
<dbReference type="AlphaFoldDB" id="A0AAV8VSW1"/>